<dbReference type="PANTHER" id="PTHR11699">
    <property type="entry name" value="ALDEHYDE DEHYDROGENASE-RELATED"/>
    <property type="match status" value="1"/>
</dbReference>
<reference evidence="4 5" key="1">
    <citation type="submission" date="2020-04" db="EMBL/GenBank/DDBJ databases">
        <title>Thermobifida alba genome sequencing and assembly.</title>
        <authorList>
            <person name="Luzics S."/>
            <person name="Horvath B."/>
            <person name="Nagy I."/>
            <person name="Toth A."/>
            <person name="Nagy I."/>
            <person name="Kukolya J."/>
        </authorList>
    </citation>
    <scope>NUCLEOTIDE SEQUENCE [LARGE SCALE GENOMIC DNA]</scope>
    <source>
        <strain evidence="4 5">DSM 43795</strain>
    </source>
</reference>
<proteinExistence type="predicted"/>
<dbReference type="EMBL" id="CP051627">
    <property type="protein sequence ID" value="UPT20876.1"/>
    <property type="molecule type" value="Genomic_DNA"/>
</dbReference>
<evidence type="ECO:0000259" key="3">
    <source>
        <dbReference type="Pfam" id="PF00171"/>
    </source>
</evidence>
<dbReference type="InterPro" id="IPR016160">
    <property type="entry name" value="Ald_DH_CS_CYS"/>
</dbReference>
<dbReference type="SUPFAM" id="SSF53720">
    <property type="entry name" value="ALDH-like"/>
    <property type="match status" value="1"/>
</dbReference>
<dbReference type="InterPro" id="IPR016163">
    <property type="entry name" value="Ald_DH_C"/>
</dbReference>
<gene>
    <name evidence="4" type="ORF">FOF52_07800</name>
</gene>
<dbReference type="Gene3D" id="3.40.605.10">
    <property type="entry name" value="Aldehyde Dehydrogenase, Chain A, domain 1"/>
    <property type="match status" value="1"/>
</dbReference>
<sequence>MTQTAGSRQQVLTGLLIGGEIEGAEDWFPVFDPAAPQQVVGHAAAATPEQSRQAVDAADAAWPAWSALEPEQRAELLLEALRNLAEDHDARVELLVRENGKPRAEAQAELAVFARRCTLAAGMAGELRGVRRLLPQPRQEGTVPVGAAESGTAAPPRLRSEISVMPLGVVTIIIPYNWPLAVLAASLPYALVAGNSVIVKPPPTAPLTVVSTLRLLAERLPAGVLNAVTGSNEAVSPLVRDPRVRRIVFTGSTETGRHIMRVAADNVTRVTLGLGGNDPAIVLDDAELGPATIERLTVGSFLTAGQACTGVKRVYVHRSRYHELVEGMSAQLAGHRIGHGLHPDTTMGPLNNSRRRDHVRDLVDRARAVDCEVREFGTFGDEVELSGGYFLRPALVLDPPHDESIVVEEQFGPALPILPYDDLDRVVDTVNRDWSGLCSSVWSADLDRAGEVAARLRTGTTWINDVTAVAADDRAPFGGFRQSGMGREMGFEGLMEMTETHTVTYPR</sequence>
<dbReference type="PROSITE" id="PS00070">
    <property type="entry name" value="ALDEHYDE_DEHYDR_CYS"/>
    <property type="match status" value="1"/>
</dbReference>
<dbReference type="Proteomes" id="UP000832041">
    <property type="component" value="Chromosome"/>
</dbReference>
<protein>
    <submittedName>
        <fullName evidence="4">Aldehyde dehydrogenase family protein</fullName>
    </submittedName>
</protein>
<keyword evidence="5" id="KW-1185">Reference proteome</keyword>
<evidence type="ECO:0000313" key="5">
    <source>
        <dbReference type="Proteomes" id="UP000832041"/>
    </source>
</evidence>
<name>A0ABY4KZL4_THEAE</name>
<feature type="domain" description="Aldehyde dehydrogenase" evidence="3">
    <location>
        <begin position="26"/>
        <end position="503"/>
    </location>
</feature>
<evidence type="ECO:0000256" key="1">
    <source>
        <dbReference type="ARBA" id="ARBA00023002"/>
    </source>
</evidence>
<dbReference type="InterPro" id="IPR016162">
    <property type="entry name" value="Ald_DH_N"/>
</dbReference>
<dbReference type="InterPro" id="IPR016161">
    <property type="entry name" value="Ald_DH/histidinol_DH"/>
</dbReference>
<keyword evidence="2" id="KW-0175">Coiled coil</keyword>
<evidence type="ECO:0000256" key="2">
    <source>
        <dbReference type="SAM" id="Coils"/>
    </source>
</evidence>
<evidence type="ECO:0000313" key="4">
    <source>
        <dbReference type="EMBL" id="UPT20876.1"/>
    </source>
</evidence>
<dbReference type="Pfam" id="PF00171">
    <property type="entry name" value="Aldedh"/>
    <property type="match status" value="1"/>
</dbReference>
<dbReference type="InterPro" id="IPR015590">
    <property type="entry name" value="Aldehyde_DH_dom"/>
</dbReference>
<keyword evidence="1" id="KW-0560">Oxidoreductase</keyword>
<accession>A0ABY4KZL4</accession>
<dbReference type="Gene3D" id="3.40.309.10">
    <property type="entry name" value="Aldehyde Dehydrogenase, Chain A, domain 2"/>
    <property type="match status" value="1"/>
</dbReference>
<feature type="coiled-coil region" evidence="2">
    <location>
        <begin position="71"/>
        <end position="98"/>
    </location>
</feature>
<dbReference type="RefSeq" id="WP_248593165.1">
    <property type="nucleotide sequence ID" value="NZ_BAABEB010000027.1"/>
</dbReference>
<organism evidence="4 5">
    <name type="scientific">Thermobifida alba</name>
    <name type="common">Thermomonospora alba</name>
    <dbReference type="NCBI Taxonomy" id="53522"/>
    <lineage>
        <taxon>Bacteria</taxon>
        <taxon>Bacillati</taxon>
        <taxon>Actinomycetota</taxon>
        <taxon>Actinomycetes</taxon>
        <taxon>Streptosporangiales</taxon>
        <taxon>Nocardiopsidaceae</taxon>
        <taxon>Thermobifida</taxon>
    </lineage>
</organism>